<feature type="signal peptide" evidence="2">
    <location>
        <begin position="1"/>
        <end position="22"/>
    </location>
</feature>
<feature type="region of interest" description="Disordered" evidence="1">
    <location>
        <begin position="85"/>
        <end position="114"/>
    </location>
</feature>
<sequence length="314" mass="34806">MRFLLLATAHVGFAAIVGLASPAGPPVQRAIDIISEHASDAVSTTLTLGRGSEHYFLPSSNPVPEHVGEGRTAFGFPSVVSDRVFSRSHTSPSGPPADPSITAPTHHPDTAGPSHVAQLAQTPISPPFDLDFPNMLRDPRRNNWISLPVELTYVHSPWLGHVYENMISALQNRRLSVKSRAQRELSAELLVKLFDDGRLFYSRGQVYKLQLRPEWFPAAHLDQPIEVLARYHSRFRWGDNSIKTSVTFWSTAEGGSKLALLGAFPISRASWVSLTRVYPDIQSFSVVQDWLKHPGYASFLLPRLFLKPMPLKGS</sequence>
<dbReference type="EMBL" id="LT795055">
    <property type="protein sequence ID" value="SJX61323.1"/>
    <property type="molecule type" value="Genomic_DNA"/>
</dbReference>
<reference evidence="3 4" key="1">
    <citation type="submission" date="2017-02" db="EMBL/GenBank/DDBJ databases">
        <authorList>
            <person name="Peterson S.W."/>
        </authorList>
    </citation>
    <scope>NUCLEOTIDE SEQUENCE [LARGE SCALE GENOMIC DNA]</scope>
    <source>
        <strain evidence="3 4">SRS1_H2-8</strain>
    </source>
</reference>
<evidence type="ECO:0000313" key="3">
    <source>
        <dbReference type="EMBL" id="SJX61323.1"/>
    </source>
</evidence>
<keyword evidence="2" id="KW-0732">Signal</keyword>
<evidence type="ECO:0000313" key="4">
    <source>
        <dbReference type="Proteomes" id="UP000239563"/>
    </source>
</evidence>
<dbReference type="Proteomes" id="UP000239563">
    <property type="component" value="Chromosome II"/>
</dbReference>
<dbReference type="AlphaFoldDB" id="A0A2N8UAH6"/>
<accession>A0A2N8UAH6</accession>
<organism evidence="3 4">
    <name type="scientific">Sporisorium reilianum f. sp. reilianum</name>
    <dbReference type="NCBI Taxonomy" id="72559"/>
    <lineage>
        <taxon>Eukaryota</taxon>
        <taxon>Fungi</taxon>
        <taxon>Dikarya</taxon>
        <taxon>Basidiomycota</taxon>
        <taxon>Ustilaginomycotina</taxon>
        <taxon>Ustilaginomycetes</taxon>
        <taxon>Ustilaginales</taxon>
        <taxon>Ustilaginaceae</taxon>
        <taxon>Sporisorium</taxon>
    </lineage>
</organism>
<feature type="chain" id="PRO_5014692646" description="Effector family protein Eff1" evidence="2">
    <location>
        <begin position="23"/>
        <end position="314"/>
    </location>
</feature>
<evidence type="ECO:0000256" key="2">
    <source>
        <dbReference type="SAM" id="SignalP"/>
    </source>
</evidence>
<name>A0A2N8UAH6_9BASI</name>
<protein>
    <recommendedName>
        <fullName evidence="5">Effector family protein Eff1</fullName>
    </recommendedName>
</protein>
<gene>
    <name evidence="3" type="ORF">SRS1_10316</name>
</gene>
<evidence type="ECO:0008006" key="5">
    <source>
        <dbReference type="Google" id="ProtNLM"/>
    </source>
</evidence>
<proteinExistence type="predicted"/>
<evidence type="ECO:0000256" key="1">
    <source>
        <dbReference type="SAM" id="MobiDB-lite"/>
    </source>
</evidence>